<dbReference type="AlphaFoldDB" id="R4UV05"/>
<reference evidence="2" key="1">
    <citation type="submission" date="2013-02" db="EMBL/GenBank/DDBJ databases">
        <title>Immune-Related transcriptome of Coptotermes formosanus Shiraki workers: the defense mechanism.</title>
        <authorList>
            <person name="Hussain A."/>
            <person name="Li Y.F."/>
            <person name="Wen S.Y."/>
        </authorList>
    </citation>
    <scope>NUCLEOTIDE SEQUENCE</scope>
</reference>
<sequence length="101" mass="11723">MARRTLPGFILLLVILTACCSAYNDDRPIYKWSPLWFSRYFRNAQLYKRGPPIQQEAQDECVPENQRCGYWGLEIPCCDSGHCIMDHCVSEENLDVYKQGS</sequence>
<dbReference type="EMBL" id="KC632247">
    <property type="protein sequence ID" value="AGM32061.1"/>
    <property type="molecule type" value="mRNA"/>
</dbReference>
<feature type="signal peptide" evidence="1">
    <location>
        <begin position="1"/>
        <end position="22"/>
    </location>
</feature>
<proteinExistence type="evidence at transcript level"/>
<protein>
    <recommendedName>
        <fullName evidence="3">WAP domain-containing protein</fullName>
    </recommendedName>
</protein>
<evidence type="ECO:0008006" key="3">
    <source>
        <dbReference type="Google" id="ProtNLM"/>
    </source>
</evidence>
<dbReference type="PROSITE" id="PS51257">
    <property type="entry name" value="PROKAR_LIPOPROTEIN"/>
    <property type="match status" value="1"/>
</dbReference>
<evidence type="ECO:0000256" key="1">
    <source>
        <dbReference type="SAM" id="SignalP"/>
    </source>
</evidence>
<feature type="chain" id="PRO_5004371754" description="WAP domain-containing protein" evidence="1">
    <location>
        <begin position="23"/>
        <end position="101"/>
    </location>
</feature>
<organism evidence="2">
    <name type="scientific">Coptotermes formosanus</name>
    <name type="common">Formosan subterranean termite</name>
    <dbReference type="NCBI Taxonomy" id="36987"/>
    <lineage>
        <taxon>Eukaryota</taxon>
        <taxon>Metazoa</taxon>
        <taxon>Ecdysozoa</taxon>
        <taxon>Arthropoda</taxon>
        <taxon>Hexapoda</taxon>
        <taxon>Insecta</taxon>
        <taxon>Pterygota</taxon>
        <taxon>Neoptera</taxon>
        <taxon>Polyneoptera</taxon>
        <taxon>Dictyoptera</taxon>
        <taxon>Blattodea</taxon>
        <taxon>Blattoidea</taxon>
        <taxon>Termitoidae</taxon>
        <taxon>Rhinotermitidae</taxon>
        <taxon>Coptotermes</taxon>
    </lineage>
</organism>
<keyword evidence="1" id="KW-0732">Signal</keyword>
<accession>R4UV05</accession>
<evidence type="ECO:0000313" key="2">
    <source>
        <dbReference type="EMBL" id="AGM32061.1"/>
    </source>
</evidence>
<name>R4UV05_COPFO</name>